<keyword evidence="3 7" id="KW-0813">Transport</keyword>
<dbReference type="Proteomes" id="UP000016931">
    <property type="component" value="Unassembled WGS sequence"/>
</dbReference>
<dbReference type="InterPro" id="IPR050360">
    <property type="entry name" value="MFS_Sugar_Transporters"/>
</dbReference>
<sequence>MQSGATPKNVAHNASRATDAEHSMSFWQSIKKYPKAVGWSVLLSTALVMEGYDVTLLGNLFSQPAFQKRFGVSDGKGGYQVTAPWQSGLSNTFNVGSIMGLLIAGTCAERFGYRRTMMGALTMIIGAIFVVFFANGLLMLLFGEILCSMCWGIFQTITVTYASEVCPLTLRAYLTTYVNLCWVIGQFIGAGVLRAVVDRTDQWAYRIPFAIQWIWPIPLITGIFFAPESPWWLVRKGRNAEAEKALRRLTSVDPLDESSTNDTLSLIIYTTELEKSQQEGTSYWDCFRGIDLRRTEIVCCVYAIQVTCGCPIMGYSVYFMEQAGFSPRNAFSMSIGQSGIGAIGTISSWFLMAHVGRRTLYLAGAVLMALVLLIIGFIGLAPKSNTGAQWGIGTLLLVLTFVYDITIGPVCYSLTPELSSTRLRNKSVVLARVAYNIAGILANVLQPYMLNPTSWNWGAKSAFFWVATCAISVAWIFWRLPEPKDRTYAELDVLFRNRTPARKFKTTTVDAFIYAEEIEGKLAKHEKDTTAVHIEEL</sequence>
<dbReference type="PANTHER" id="PTHR48022">
    <property type="entry name" value="PLASTIDIC GLUCOSE TRANSPORTER 4"/>
    <property type="match status" value="1"/>
</dbReference>
<dbReference type="Pfam" id="PF00083">
    <property type="entry name" value="Sugar_tr"/>
    <property type="match status" value="1"/>
</dbReference>
<dbReference type="RefSeq" id="XP_016761733.1">
    <property type="nucleotide sequence ID" value="XM_016902950.1"/>
</dbReference>
<dbReference type="GeneID" id="27900087"/>
<dbReference type="FunFam" id="1.20.1250.20:FF:000149">
    <property type="entry name" value="MFS transporter, SP family, general alpha glucoside:H+ symporter"/>
    <property type="match status" value="1"/>
</dbReference>
<dbReference type="EMBL" id="KB456263">
    <property type="protein sequence ID" value="EMF13612.1"/>
    <property type="molecule type" value="Genomic_DNA"/>
</dbReference>
<evidence type="ECO:0000256" key="3">
    <source>
        <dbReference type="ARBA" id="ARBA00022448"/>
    </source>
</evidence>
<evidence type="ECO:0000256" key="6">
    <source>
        <dbReference type="ARBA" id="ARBA00023136"/>
    </source>
</evidence>
<keyword evidence="10" id="KW-0762">Sugar transport</keyword>
<evidence type="ECO:0000259" key="9">
    <source>
        <dbReference type="PROSITE" id="PS50850"/>
    </source>
</evidence>
<feature type="transmembrane region" description="Helical" evidence="8">
    <location>
        <begin position="330"/>
        <end position="352"/>
    </location>
</feature>
<dbReference type="InterPro" id="IPR036259">
    <property type="entry name" value="MFS_trans_sf"/>
</dbReference>
<dbReference type="AlphaFoldDB" id="M3B1E2"/>
<dbReference type="eggNOG" id="KOG0254">
    <property type="taxonomic scope" value="Eukaryota"/>
</dbReference>
<reference evidence="10 11" key="1">
    <citation type="journal article" date="2012" name="PLoS Pathog.">
        <title>Diverse lifestyles and strategies of plant pathogenesis encoded in the genomes of eighteen Dothideomycetes fungi.</title>
        <authorList>
            <person name="Ohm R.A."/>
            <person name="Feau N."/>
            <person name="Henrissat B."/>
            <person name="Schoch C.L."/>
            <person name="Horwitz B.A."/>
            <person name="Barry K.W."/>
            <person name="Condon B.J."/>
            <person name="Copeland A.C."/>
            <person name="Dhillon B."/>
            <person name="Glaser F."/>
            <person name="Hesse C.N."/>
            <person name="Kosti I."/>
            <person name="LaButti K."/>
            <person name="Lindquist E.A."/>
            <person name="Lucas S."/>
            <person name="Salamov A.A."/>
            <person name="Bradshaw R.E."/>
            <person name="Ciuffetti L."/>
            <person name="Hamelin R.C."/>
            <person name="Kema G.H.J."/>
            <person name="Lawrence C."/>
            <person name="Scott J.A."/>
            <person name="Spatafora J.W."/>
            <person name="Turgeon B.G."/>
            <person name="de Wit P.J.G.M."/>
            <person name="Zhong S."/>
            <person name="Goodwin S.B."/>
            <person name="Grigoriev I.V."/>
        </authorList>
    </citation>
    <scope>NUCLEOTIDE SEQUENCE [LARGE SCALE GENOMIC DNA]</scope>
    <source>
        <strain evidence="10 11">SO2202</strain>
    </source>
</reference>
<dbReference type="InterPro" id="IPR005828">
    <property type="entry name" value="MFS_sugar_transport-like"/>
</dbReference>
<keyword evidence="5 8" id="KW-1133">Transmembrane helix</keyword>
<dbReference type="Gene3D" id="1.20.1250.20">
    <property type="entry name" value="MFS general substrate transporter like domains"/>
    <property type="match status" value="1"/>
</dbReference>
<keyword evidence="4 8" id="KW-0812">Transmembrane</keyword>
<feature type="domain" description="Major facilitator superfamily (MFS) profile" evidence="9">
    <location>
        <begin position="39"/>
        <end position="484"/>
    </location>
</feature>
<evidence type="ECO:0000256" key="1">
    <source>
        <dbReference type="ARBA" id="ARBA00004141"/>
    </source>
</evidence>
<feature type="transmembrane region" description="Helical" evidence="8">
    <location>
        <begin position="359"/>
        <end position="381"/>
    </location>
</feature>
<comment type="subcellular location">
    <subcellularLocation>
        <location evidence="1">Membrane</location>
        <topology evidence="1">Multi-pass membrane protein</topology>
    </subcellularLocation>
</comment>
<feature type="transmembrane region" description="Helical" evidence="8">
    <location>
        <begin position="462"/>
        <end position="478"/>
    </location>
</feature>
<evidence type="ECO:0000256" key="8">
    <source>
        <dbReference type="SAM" id="Phobius"/>
    </source>
</evidence>
<dbReference type="InterPro" id="IPR020846">
    <property type="entry name" value="MFS_dom"/>
</dbReference>
<dbReference type="OMA" id="PAFNMKY"/>
<evidence type="ECO:0000256" key="2">
    <source>
        <dbReference type="ARBA" id="ARBA00010992"/>
    </source>
</evidence>
<feature type="transmembrane region" description="Helical" evidence="8">
    <location>
        <begin position="387"/>
        <end position="412"/>
    </location>
</feature>
<organism evidence="10 11">
    <name type="scientific">Sphaerulina musiva (strain SO2202)</name>
    <name type="common">Poplar stem canker fungus</name>
    <name type="synonym">Septoria musiva</name>
    <dbReference type="NCBI Taxonomy" id="692275"/>
    <lineage>
        <taxon>Eukaryota</taxon>
        <taxon>Fungi</taxon>
        <taxon>Dikarya</taxon>
        <taxon>Ascomycota</taxon>
        <taxon>Pezizomycotina</taxon>
        <taxon>Dothideomycetes</taxon>
        <taxon>Dothideomycetidae</taxon>
        <taxon>Mycosphaerellales</taxon>
        <taxon>Mycosphaerellaceae</taxon>
        <taxon>Sphaerulina</taxon>
    </lineage>
</organism>
<evidence type="ECO:0000313" key="10">
    <source>
        <dbReference type="EMBL" id="EMF13612.1"/>
    </source>
</evidence>
<dbReference type="HOGENOM" id="CLU_001265_11_5_1"/>
<dbReference type="GO" id="GO:0005351">
    <property type="term" value="F:carbohydrate:proton symporter activity"/>
    <property type="evidence" value="ECO:0007669"/>
    <property type="project" value="TreeGrafter"/>
</dbReference>
<feature type="transmembrane region" description="Helical" evidence="8">
    <location>
        <begin position="140"/>
        <end position="162"/>
    </location>
</feature>
<dbReference type="InterPro" id="IPR003663">
    <property type="entry name" value="Sugar/inositol_transpt"/>
</dbReference>
<feature type="transmembrane region" description="Helical" evidence="8">
    <location>
        <begin position="116"/>
        <end position="134"/>
    </location>
</feature>
<feature type="transmembrane region" description="Helical" evidence="8">
    <location>
        <begin position="297"/>
        <end position="318"/>
    </location>
</feature>
<comment type="similarity">
    <text evidence="2 7">Belongs to the major facilitator superfamily. Sugar transporter (TC 2.A.1.1) family.</text>
</comment>
<feature type="transmembrane region" description="Helical" evidence="8">
    <location>
        <begin position="174"/>
        <end position="197"/>
    </location>
</feature>
<dbReference type="PROSITE" id="PS50850">
    <property type="entry name" value="MFS"/>
    <property type="match status" value="1"/>
</dbReference>
<dbReference type="PANTHER" id="PTHR48022:SF5">
    <property type="entry name" value="ALPHA-GLUCOSIDES PERMEASE MPH2-RELATED"/>
    <property type="match status" value="1"/>
</dbReference>
<evidence type="ECO:0000313" key="11">
    <source>
        <dbReference type="Proteomes" id="UP000016931"/>
    </source>
</evidence>
<accession>M3B1E2</accession>
<evidence type="ECO:0000256" key="4">
    <source>
        <dbReference type="ARBA" id="ARBA00022692"/>
    </source>
</evidence>
<evidence type="ECO:0000256" key="5">
    <source>
        <dbReference type="ARBA" id="ARBA00022989"/>
    </source>
</evidence>
<protein>
    <submittedName>
        <fullName evidence="10">Sugar transporter</fullName>
    </submittedName>
</protein>
<evidence type="ECO:0000256" key="7">
    <source>
        <dbReference type="RuleBase" id="RU003346"/>
    </source>
</evidence>
<keyword evidence="11" id="KW-1185">Reference proteome</keyword>
<dbReference type="SUPFAM" id="SSF103473">
    <property type="entry name" value="MFS general substrate transporter"/>
    <property type="match status" value="1"/>
</dbReference>
<keyword evidence="6 8" id="KW-0472">Membrane</keyword>
<name>M3B1E2_SPHMS</name>
<feature type="transmembrane region" description="Helical" evidence="8">
    <location>
        <begin position="203"/>
        <end position="226"/>
    </location>
</feature>
<dbReference type="OrthoDB" id="6612291at2759"/>
<gene>
    <name evidence="10" type="ORF">SEPMUDRAFT_141012</name>
</gene>
<dbReference type="NCBIfam" id="TIGR00879">
    <property type="entry name" value="SP"/>
    <property type="match status" value="1"/>
</dbReference>
<proteinExistence type="inferred from homology"/>
<dbReference type="GO" id="GO:0016020">
    <property type="term" value="C:membrane"/>
    <property type="evidence" value="ECO:0007669"/>
    <property type="project" value="UniProtKB-SubCell"/>
</dbReference>
<feature type="transmembrane region" description="Helical" evidence="8">
    <location>
        <begin position="433"/>
        <end position="450"/>
    </location>
</feature>